<dbReference type="NCBIfam" id="TIGR01928">
    <property type="entry name" value="menC_lowGC_arch"/>
    <property type="match status" value="1"/>
</dbReference>
<dbReference type="RefSeq" id="WP_081580044.1">
    <property type="nucleotide sequence ID" value="NZ_CAUENZ010000007.1"/>
</dbReference>
<dbReference type="InterPro" id="IPR029065">
    <property type="entry name" value="Enolase_C-like"/>
</dbReference>
<dbReference type="EC" id="4.2.1.113" evidence="5 6"/>
<dbReference type="SUPFAM" id="SSF54826">
    <property type="entry name" value="Enolase N-terminal domain-like"/>
    <property type="match status" value="1"/>
</dbReference>
<dbReference type="UniPathway" id="UPA00079"/>
<evidence type="ECO:0000256" key="4">
    <source>
        <dbReference type="ARBA" id="ARBA00023239"/>
    </source>
</evidence>
<feature type="domain" description="Mandelate racemase/muconate lactonizing enzyme C-terminal" evidence="7">
    <location>
        <begin position="198"/>
        <end position="289"/>
    </location>
</feature>
<evidence type="ECO:0000256" key="2">
    <source>
        <dbReference type="ARBA" id="ARBA00022723"/>
    </source>
</evidence>
<evidence type="ECO:0000313" key="8">
    <source>
        <dbReference type="EMBL" id="KAB1479433.1"/>
    </source>
</evidence>
<dbReference type="UniPathway" id="UPA01057">
    <property type="reaction ID" value="UER00165"/>
</dbReference>
<dbReference type="PANTHER" id="PTHR48073:SF5">
    <property type="entry name" value="O-SUCCINYLBENZOATE SYNTHASE"/>
    <property type="match status" value="1"/>
</dbReference>
<sequence>MVRCEGQTMTHEMTITKITLWHIGLPMRFTFRTSQGTLSHRESLIVGVTTSSGYSGYGEVVAFTEPFYTAETLAKSKDILLTTWLPFFVGKTLSGPWAMYELIRQLNPVEQNVAGTGGYDALRPADYDESRAADYDEFQPIECDRLRSQYPMAWAGLENALLHAYYGEQGLSTIGTLVAGKKRRAIESGVVLGDMPIPELLKVAAAHVAKGCKRIKLKLKPGDAVERVAAMRTAYPDIILAGDANCSFDTTRLDEIIALNAYNLRSLEEPFTSKGAAQYKALPQTLRKAIKTPLCFDESVQSLADLKDMHESGWMDLLNIKVGRLGGLRETIDCINYCRAHNIGFWIGSMVESGVSKYMHVQLATLADTWMAGDLSDMSRYFDADIITTPIEFSEGKLAVDFKPGLGTAINEAILNEYTLDRVVFE</sequence>
<evidence type="ECO:0000256" key="3">
    <source>
        <dbReference type="ARBA" id="ARBA00022842"/>
    </source>
</evidence>
<comment type="cofactor">
    <cofactor evidence="1">
        <name>a divalent metal cation</name>
        <dbReference type="ChEBI" id="CHEBI:60240"/>
    </cofactor>
</comment>
<dbReference type="AlphaFoldDB" id="A0A833CD36"/>
<dbReference type="SFLD" id="SFLDF00009">
    <property type="entry name" value="o-succinylbenzoate_synthase"/>
    <property type="match status" value="1"/>
</dbReference>
<organism evidence="8 9">
    <name type="scientific">Veillonella seminalis</name>
    <dbReference type="NCBI Taxonomy" id="1502943"/>
    <lineage>
        <taxon>Bacteria</taxon>
        <taxon>Bacillati</taxon>
        <taxon>Bacillota</taxon>
        <taxon>Negativicutes</taxon>
        <taxon>Veillonellales</taxon>
        <taxon>Veillonellaceae</taxon>
        <taxon>Veillonella</taxon>
    </lineage>
</organism>
<evidence type="ECO:0000259" key="7">
    <source>
        <dbReference type="SMART" id="SM00922"/>
    </source>
</evidence>
<gene>
    <name evidence="8" type="primary">menC</name>
    <name evidence="8" type="ORF">F8R14_01905</name>
</gene>
<name>A0A833CD36_9FIRM</name>
<dbReference type="Gene3D" id="3.20.20.120">
    <property type="entry name" value="Enolase-like C-terminal domain"/>
    <property type="match status" value="1"/>
</dbReference>
<keyword evidence="3" id="KW-0460">Magnesium</keyword>
<evidence type="ECO:0000256" key="6">
    <source>
        <dbReference type="NCBIfam" id="TIGR01928"/>
    </source>
</evidence>
<keyword evidence="2" id="KW-0479">Metal-binding</keyword>
<accession>A0A833CD36</accession>
<evidence type="ECO:0000256" key="5">
    <source>
        <dbReference type="ARBA" id="ARBA00029491"/>
    </source>
</evidence>
<dbReference type="InterPro" id="IPR013342">
    <property type="entry name" value="Mandelate_racemase_C"/>
</dbReference>
<evidence type="ECO:0000256" key="1">
    <source>
        <dbReference type="ARBA" id="ARBA00001968"/>
    </source>
</evidence>
<comment type="caution">
    <text evidence="8">The sequence shown here is derived from an EMBL/GenBank/DDBJ whole genome shotgun (WGS) entry which is preliminary data.</text>
</comment>
<dbReference type="SMART" id="SM00922">
    <property type="entry name" value="MR_MLE"/>
    <property type="match status" value="1"/>
</dbReference>
<proteinExistence type="predicted"/>
<dbReference type="GO" id="GO:0009234">
    <property type="term" value="P:menaquinone biosynthetic process"/>
    <property type="evidence" value="ECO:0007669"/>
    <property type="project" value="UniProtKB-UniRule"/>
</dbReference>
<dbReference type="SFLD" id="SFLDS00001">
    <property type="entry name" value="Enolase"/>
    <property type="match status" value="1"/>
</dbReference>
<dbReference type="InterPro" id="IPR036849">
    <property type="entry name" value="Enolase-like_C_sf"/>
</dbReference>
<dbReference type="PANTHER" id="PTHR48073">
    <property type="entry name" value="O-SUCCINYLBENZOATE SYNTHASE-RELATED"/>
    <property type="match status" value="1"/>
</dbReference>
<keyword evidence="4 8" id="KW-0456">Lyase</keyword>
<dbReference type="GO" id="GO:0043748">
    <property type="term" value="F:O-succinylbenzoate synthase activity"/>
    <property type="evidence" value="ECO:0007669"/>
    <property type="project" value="UniProtKB-EC"/>
</dbReference>
<dbReference type="EMBL" id="WBKH01000002">
    <property type="protein sequence ID" value="KAB1479433.1"/>
    <property type="molecule type" value="Genomic_DNA"/>
</dbReference>
<dbReference type="InterPro" id="IPR029017">
    <property type="entry name" value="Enolase-like_N"/>
</dbReference>
<reference evidence="8 9" key="1">
    <citation type="submission" date="2019-09" db="EMBL/GenBank/DDBJ databases">
        <title>Draft genome sequence of 3 type strains from the CCUG.</title>
        <authorList>
            <person name="Pineiro-Iglesias B."/>
            <person name="Tunovic T."/>
            <person name="Unosson C."/>
            <person name="Inganas E."/>
            <person name="Ohlen M."/>
            <person name="Cardew S."/>
            <person name="Jensie-Markopoulos S."/>
            <person name="Salva-Serra F."/>
            <person name="Jaen-Luchoro D."/>
            <person name="Karlsson R."/>
            <person name="Svensson-Stadler L."/>
            <person name="Chun J."/>
            <person name="Moore E."/>
        </authorList>
    </citation>
    <scope>NUCLEOTIDE SEQUENCE [LARGE SCALE GENOMIC DNA]</scope>
    <source>
        <strain evidence="8 9">CCUG 65427</strain>
    </source>
</reference>
<dbReference type="Pfam" id="PF13378">
    <property type="entry name" value="MR_MLE_C"/>
    <property type="match status" value="1"/>
</dbReference>
<dbReference type="InterPro" id="IPR010197">
    <property type="entry name" value="OSBS/NAAAR"/>
</dbReference>
<dbReference type="SUPFAM" id="SSF51604">
    <property type="entry name" value="Enolase C-terminal domain-like"/>
    <property type="match status" value="1"/>
</dbReference>
<protein>
    <recommendedName>
        <fullName evidence="5 6">o-succinylbenzoate synthase</fullName>
        <ecNumber evidence="5 6">4.2.1.113</ecNumber>
    </recommendedName>
</protein>
<dbReference type="Proteomes" id="UP000434554">
    <property type="component" value="Unassembled WGS sequence"/>
</dbReference>
<dbReference type="GO" id="GO:0046872">
    <property type="term" value="F:metal ion binding"/>
    <property type="evidence" value="ECO:0007669"/>
    <property type="project" value="UniProtKB-KW"/>
</dbReference>
<dbReference type="Gene3D" id="3.30.390.10">
    <property type="entry name" value="Enolase-like, N-terminal domain"/>
    <property type="match status" value="2"/>
</dbReference>
<dbReference type="SFLD" id="SFLDG00180">
    <property type="entry name" value="muconate_cycloisomerase"/>
    <property type="match status" value="1"/>
</dbReference>
<evidence type="ECO:0000313" key="9">
    <source>
        <dbReference type="Proteomes" id="UP000434554"/>
    </source>
</evidence>